<feature type="transmembrane region" description="Helical" evidence="9">
    <location>
        <begin position="68"/>
        <end position="89"/>
    </location>
</feature>
<dbReference type="GeneID" id="5127434"/>
<organism evidence="10 11">
    <name type="scientific">Meyerozyma guilliermondii (strain ATCC 6260 / CBS 566 / DSM 6381 / JCM 1539 / NBRC 10279 / NRRL Y-324)</name>
    <name type="common">Yeast</name>
    <name type="synonym">Candida guilliermondii</name>
    <dbReference type="NCBI Taxonomy" id="294746"/>
    <lineage>
        <taxon>Eukaryota</taxon>
        <taxon>Fungi</taxon>
        <taxon>Dikarya</taxon>
        <taxon>Ascomycota</taxon>
        <taxon>Saccharomycotina</taxon>
        <taxon>Pichiomycetes</taxon>
        <taxon>Debaryomycetaceae</taxon>
        <taxon>Meyerozyma</taxon>
    </lineage>
</organism>
<dbReference type="InParanoid" id="A5DG85"/>
<dbReference type="GO" id="GO:0005886">
    <property type="term" value="C:plasma membrane"/>
    <property type="evidence" value="ECO:0007669"/>
    <property type="project" value="UniProtKB-SubCell"/>
</dbReference>
<name>A5DG85_PICGU</name>
<keyword evidence="5" id="KW-0445">Lipid transport</keyword>
<keyword evidence="3 9" id="KW-0812">Transmembrane</keyword>
<dbReference type="Pfam" id="PF04479">
    <property type="entry name" value="RTA1"/>
    <property type="match status" value="1"/>
</dbReference>
<evidence type="ECO:0000313" key="10">
    <source>
        <dbReference type="EMBL" id="EDK38188.1"/>
    </source>
</evidence>
<evidence type="ECO:0000256" key="5">
    <source>
        <dbReference type="ARBA" id="ARBA00023055"/>
    </source>
</evidence>
<dbReference type="EMBL" id="CH408156">
    <property type="protein sequence ID" value="EDK38188.1"/>
    <property type="molecule type" value="Genomic_DNA"/>
</dbReference>
<dbReference type="HOGENOM" id="CLU_1595154_0_0_1"/>
<dbReference type="Proteomes" id="UP000001997">
    <property type="component" value="Unassembled WGS sequence"/>
</dbReference>
<evidence type="ECO:0000256" key="6">
    <source>
        <dbReference type="ARBA" id="ARBA00023136"/>
    </source>
</evidence>
<keyword evidence="5" id="KW-0813">Transport</keyword>
<evidence type="ECO:0000256" key="2">
    <source>
        <dbReference type="ARBA" id="ARBA00009969"/>
    </source>
</evidence>
<keyword evidence="4 9" id="KW-1133">Transmembrane helix</keyword>
<proteinExistence type="inferred from homology"/>
<comment type="subcellular location">
    <subcellularLocation>
        <location evidence="1">Cell membrane</location>
        <topology evidence="1">Multi-pass membrane protein</topology>
    </subcellularLocation>
</comment>
<evidence type="ECO:0000256" key="1">
    <source>
        <dbReference type="ARBA" id="ARBA00004651"/>
    </source>
</evidence>
<dbReference type="KEGG" id="pgu:PGUG_02286"/>
<evidence type="ECO:0000256" key="3">
    <source>
        <dbReference type="ARBA" id="ARBA00022692"/>
    </source>
</evidence>
<dbReference type="PANTHER" id="PTHR31465">
    <property type="entry name" value="PROTEIN RTA1-RELATED"/>
    <property type="match status" value="1"/>
</dbReference>
<sequence length="167" mass="19887">MKKCYFEPFFDKKLPPDFRSHPMVQFTPLNFANMLFNTKSAREYVIQYREPLYNQQYASIRERKRFHFLPLGITVAVIMIYIRCIYRVVELVQGFGGHLMIHEVYLMTLDALMIAICGFIFFPLHPVWTFGPENIIMRKTIHQNKDQQIQDAEKAAAWYGRFLKDHS</sequence>
<keyword evidence="11" id="KW-1185">Reference proteome</keyword>
<dbReference type="RefSeq" id="XP_001486615.1">
    <property type="nucleotide sequence ID" value="XM_001486565.1"/>
</dbReference>
<protein>
    <recommendedName>
        <fullName evidence="8">Sphingoid long-chain base transporter RSB1</fullName>
    </recommendedName>
</protein>
<dbReference type="GO" id="GO:0006869">
    <property type="term" value="P:lipid transport"/>
    <property type="evidence" value="ECO:0007669"/>
    <property type="project" value="UniProtKB-KW"/>
</dbReference>
<gene>
    <name evidence="10" type="ORF">PGUG_02286</name>
</gene>
<comment type="similarity">
    <text evidence="2">Belongs to the lipid-translocating exporter (LTE) (TC 9.A.26.1) family.</text>
</comment>
<dbReference type="InterPro" id="IPR007568">
    <property type="entry name" value="RTA1"/>
</dbReference>
<dbReference type="eggNOG" id="ENOG502QU4U">
    <property type="taxonomic scope" value="Eukaryota"/>
</dbReference>
<comment type="function">
    <text evidence="7">Catalyzes the ATP-dependent translocation of sphingoid long-chain bases (LCBs) from the cytoplasmic site toward the extracytoplasmic side of the membrane (flip-flop). Involved in the establishment of the functional lipid asymmetry of the plasma membrane. Regulates intracellular levels of LCBs, sphingolipid precursors that are growth inhibitory at increased levels.</text>
</comment>
<evidence type="ECO:0000313" key="11">
    <source>
        <dbReference type="Proteomes" id="UP000001997"/>
    </source>
</evidence>
<dbReference type="VEuPathDB" id="FungiDB:PGUG_02286"/>
<dbReference type="OrthoDB" id="3358017at2759"/>
<dbReference type="PANTHER" id="PTHR31465:SF9">
    <property type="entry name" value="SPHINGOID LONG-CHAIN BASE TRANSPORTER RSB1"/>
    <property type="match status" value="1"/>
</dbReference>
<feature type="transmembrane region" description="Helical" evidence="9">
    <location>
        <begin position="109"/>
        <end position="130"/>
    </location>
</feature>
<dbReference type="GO" id="GO:0000324">
    <property type="term" value="C:fungal-type vacuole"/>
    <property type="evidence" value="ECO:0007669"/>
    <property type="project" value="TreeGrafter"/>
</dbReference>
<evidence type="ECO:0000256" key="4">
    <source>
        <dbReference type="ARBA" id="ARBA00022989"/>
    </source>
</evidence>
<dbReference type="AlphaFoldDB" id="A5DG85"/>
<accession>A5DG85</accession>
<evidence type="ECO:0000256" key="9">
    <source>
        <dbReference type="SAM" id="Phobius"/>
    </source>
</evidence>
<keyword evidence="6 9" id="KW-0472">Membrane</keyword>
<evidence type="ECO:0000256" key="7">
    <source>
        <dbReference type="ARBA" id="ARBA00037472"/>
    </source>
</evidence>
<reference evidence="10 11" key="1">
    <citation type="journal article" date="2009" name="Nature">
        <title>Evolution of pathogenicity and sexual reproduction in eight Candida genomes.</title>
        <authorList>
            <person name="Butler G."/>
            <person name="Rasmussen M.D."/>
            <person name="Lin M.F."/>
            <person name="Santos M.A."/>
            <person name="Sakthikumar S."/>
            <person name="Munro C.A."/>
            <person name="Rheinbay E."/>
            <person name="Grabherr M."/>
            <person name="Forche A."/>
            <person name="Reedy J.L."/>
            <person name="Agrafioti I."/>
            <person name="Arnaud M.B."/>
            <person name="Bates S."/>
            <person name="Brown A.J."/>
            <person name="Brunke S."/>
            <person name="Costanzo M.C."/>
            <person name="Fitzpatrick D.A."/>
            <person name="de Groot P.W."/>
            <person name="Harris D."/>
            <person name="Hoyer L.L."/>
            <person name="Hube B."/>
            <person name="Klis F.M."/>
            <person name="Kodira C."/>
            <person name="Lennard N."/>
            <person name="Logue M.E."/>
            <person name="Martin R."/>
            <person name="Neiman A.M."/>
            <person name="Nikolaou E."/>
            <person name="Quail M.A."/>
            <person name="Quinn J."/>
            <person name="Santos M.C."/>
            <person name="Schmitzberger F.F."/>
            <person name="Sherlock G."/>
            <person name="Shah P."/>
            <person name="Silverstein K.A."/>
            <person name="Skrzypek M.S."/>
            <person name="Soll D."/>
            <person name="Staggs R."/>
            <person name="Stansfield I."/>
            <person name="Stumpf M.P."/>
            <person name="Sudbery P.E."/>
            <person name="Srikantha T."/>
            <person name="Zeng Q."/>
            <person name="Berman J."/>
            <person name="Berriman M."/>
            <person name="Heitman J."/>
            <person name="Gow N.A."/>
            <person name="Lorenz M.C."/>
            <person name="Birren B.W."/>
            <person name="Kellis M."/>
            <person name="Cuomo C.A."/>
        </authorList>
    </citation>
    <scope>NUCLEOTIDE SEQUENCE [LARGE SCALE GENOMIC DNA]</scope>
    <source>
        <strain evidence="11">ATCC 6260 / CBS 566 / DSM 6381 / JCM 1539 / NBRC 10279 / NRRL Y-324</strain>
    </source>
</reference>
<evidence type="ECO:0000256" key="8">
    <source>
        <dbReference type="ARBA" id="ARBA00041117"/>
    </source>
</evidence>